<dbReference type="InterPro" id="IPR022754">
    <property type="entry name" value="DNA_pol_III_gamma-3"/>
</dbReference>
<name>B3DWR2_METI4</name>
<dbReference type="EC" id="2.7.7.7" evidence="11"/>
<evidence type="ECO:0000313" key="14">
    <source>
        <dbReference type="EMBL" id="ACD83725.1"/>
    </source>
</evidence>
<keyword evidence="2 11" id="KW-0808">Transferase</keyword>
<dbReference type="InterPro" id="IPR045085">
    <property type="entry name" value="HLD_clamp_pol_III_gamma_tau"/>
</dbReference>
<dbReference type="Gene3D" id="3.40.50.300">
    <property type="entry name" value="P-loop containing nucleotide triphosphate hydrolases"/>
    <property type="match status" value="1"/>
</dbReference>
<evidence type="ECO:0000256" key="10">
    <source>
        <dbReference type="ARBA" id="ARBA00049244"/>
    </source>
</evidence>
<evidence type="ECO:0000256" key="5">
    <source>
        <dbReference type="ARBA" id="ARBA00022723"/>
    </source>
</evidence>
<dbReference type="NCBIfam" id="NF004046">
    <property type="entry name" value="PRK05563.1"/>
    <property type="match status" value="1"/>
</dbReference>
<dbReference type="Pfam" id="PF12169">
    <property type="entry name" value="DNA_pol3_gamma3"/>
    <property type="match status" value="1"/>
</dbReference>
<dbReference type="HOGENOM" id="CLU_006229_0_3_0"/>
<comment type="catalytic activity">
    <reaction evidence="10 11">
        <text>DNA(n) + a 2'-deoxyribonucleoside 5'-triphosphate = DNA(n+1) + diphosphate</text>
        <dbReference type="Rhea" id="RHEA:22508"/>
        <dbReference type="Rhea" id="RHEA-COMP:17339"/>
        <dbReference type="Rhea" id="RHEA-COMP:17340"/>
        <dbReference type="ChEBI" id="CHEBI:33019"/>
        <dbReference type="ChEBI" id="CHEBI:61560"/>
        <dbReference type="ChEBI" id="CHEBI:173112"/>
        <dbReference type="EC" id="2.7.7.7"/>
    </reaction>
</comment>
<dbReference type="SUPFAM" id="SSF52540">
    <property type="entry name" value="P-loop containing nucleoside triphosphate hydrolases"/>
    <property type="match status" value="1"/>
</dbReference>
<dbReference type="STRING" id="481448.Minf_1671"/>
<dbReference type="GO" id="GO:0003887">
    <property type="term" value="F:DNA-directed DNA polymerase activity"/>
    <property type="evidence" value="ECO:0007669"/>
    <property type="project" value="UniProtKB-KW"/>
</dbReference>
<dbReference type="GO" id="GO:0003677">
    <property type="term" value="F:DNA binding"/>
    <property type="evidence" value="ECO:0007669"/>
    <property type="project" value="InterPro"/>
</dbReference>
<dbReference type="EMBL" id="CP000975">
    <property type="protein sequence ID" value="ACD83725.1"/>
    <property type="molecule type" value="Genomic_DNA"/>
</dbReference>
<dbReference type="InterPro" id="IPR003593">
    <property type="entry name" value="AAA+_ATPase"/>
</dbReference>
<dbReference type="eggNOG" id="COG2812">
    <property type="taxonomic scope" value="Bacteria"/>
</dbReference>
<dbReference type="AlphaFoldDB" id="B3DWR2"/>
<proteinExistence type="inferred from homology"/>
<dbReference type="PANTHER" id="PTHR11669">
    <property type="entry name" value="REPLICATION FACTOR C / DNA POLYMERASE III GAMMA-TAU SUBUNIT"/>
    <property type="match status" value="1"/>
</dbReference>
<dbReference type="CDD" id="cd00009">
    <property type="entry name" value="AAA"/>
    <property type="match status" value="1"/>
</dbReference>
<evidence type="ECO:0000259" key="13">
    <source>
        <dbReference type="SMART" id="SM00382"/>
    </source>
</evidence>
<evidence type="ECO:0000256" key="2">
    <source>
        <dbReference type="ARBA" id="ARBA00022679"/>
    </source>
</evidence>
<dbReference type="GO" id="GO:0006261">
    <property type="term" value="P:DNA-templated DNA replication"/>
    <property type="evidence" value="ECO:0007669"/>
    <property type="project" value="TreeGrafter"/>
</dbReference>
<dbReference type="KEGG" id="min:Minf_1671"/>
<feature type="region of interest" description="Disordered" evidence="12">
    <location>
        <begin position="390"/>
        <end position="472"/>
    </location>
</feature>
<dbReference type="GO" id="GO:0005524">
    <property type="term" value="F:ATP binding"/>
    <property type="evidence" value="ECO:0007669"/>
    <property type="project" value="UniProtKB-KW"/>
</dbReference>
<accession>B3DWR2</accession>
<dbReference type="InterPro" id="IPR050238">
    <property type="entry name" value="DNA_Rep/Repair_Clamp_Loader"/>
</dbReference>
<keyword evidence="5" id="KW-0479">Metal-binding</keyword>
<keyword evidence="8 11" id="KW-0067">ATP-binding</keyword>
<dbReference type="PRINTS" id="PR00300">
    <property type="entry name" value="CLPPROTEASEA"/>
</dbReference>
<dbReference type="Pfam" id="PF22608">
    <property type="entry name" value="DNAX_ATPase_lid"/>
    <property type="match status" value="1"/>
</dbReference>
<evidence type="ECO:0000256" key="1">
    <source>
        <dbReference type="ARBA" id="ARBA00006360"/>
    </source>
</evidence>
<protein>
    <recommendedName>
        <fullName evidence="11">DNA polymerase III subunit gamma/tau</fullName>
        <ecNumber evidence="11">2.7.7.7</ecNumber>
    </recommendedName>
</protein>
<feature type="compositionally biased region" description="Polar residues" evidence="12">
    <location>
        <begin position="431"/>
        <end position="452"/>
    </location>
</feature>
<dbReference type="Gene3D" id="1.10.8.60">
    <property type="match status" value="1"/>
</dbReference>
<dbReference type="Gene3D" id="1.20.272.10">
    <property type="match status" value="1"/>
</dbReference>
<dbReference type="InterPro" id="IPR008921">
    <property type="entry name" value="DNA_pol3_clamp-load_cplx_C"/>
</dbReference>
<dbReference type="InterPro" id="IPR012763">
    <property type="entry name" value="DNA_pol_III_sug/sutau_N"/>
</dbReference>
<organism evidence="14 15">
    <name type="scientific">Methylacidiphilum infernorum (isolate V4)</name>
    <name type="common">Methylokorus infernorum (strain V4)</name>
    <dbReference type="NCBI Taxonomy" id="481448"/>
    <lineage>
        <taxon>Bacteria</taxon>
        <taxon>Pseudomonadati</taxon>
        <taxon>Verrucomicrobiota</taxon>
        <taxon>Methylacidiphilae</taxon>
        <taxon>Methylacidiphilales</taxon>
        <taxon>Methylacidiphilaceae</taxon>
        <taxon>Methylacidiphilum (ex Ratnadevi et al. 2023)</taxon>
    </lineage>
</organism>
<dbReference type="InterPro" id="IPR027417">
    <property type="entry name" value="P-loop_NTPase"/>
</dbReference>
<evidence type="ECO:0000313" key="15">
    <source>
        <dbReference type="Proteomes" id="UP000009149"/>
    </source>
</evidence>
<keyword evidence="4 11" id="KW-0235">DNA replication</keyword>
<dbReference type="PANTHER" id="PTHR11669:SF0">
    <property type="entry name" value="PROTEIN STICHEL-LIKE 2"/>
    <property type="match status" value="1"/>
</dbReference>
<dbReference type="Proteomes" id="UP000009149">
    <property type="component" value="Chromosome"/>
</dbReference>
<dbReference type="GO" id="GO:0046872">
    <property type="term" value="F:metal ion binding"/>
    <property type="evidence" value="ECO:0007669"/>
    <property type="project" value="UniProtKB-KW"/>
</dbReference>
<evidence type="ECO:0000256" key="8">
    <source>
        <dbReference type="ARBA" id="ARBA00022840"/>
    </source>
</evidence>
<dbReference type="SMART" id="SM00382">
    <property type="entry name" value="AAA"/>
    <property type="match status" value="1"/>
</dbReference>
<dbReference type="FunFam" id="3.40.50.300:FF:000014">
    <property type="entry name" value="DNA polymerase III subunit gamma/tau"/>
    <property type="match status" value="1"/>
</dbReference>
<evidence type="ECO:0000256" key="12">
    <source>
        <dbReference type="SAM" id="MobiDB-lite"/>
    </source>
</evidence>
<dbReference type="NCBIfam" id="TIGR02397">
    <property type="entry name" value="dnaX_nterm"/>
    <property type="match status" value="1"/>
</dbReference>
<comment type="subunit">
    <text evidence="11">DNA polymerase III contains a core (composed of alpha, epsilon and theta chains) that associates with a tau subunit. This core dimerizes to form the POLIII' complex. PolIII' associates with the gamma complex (composed of gamma, delta, delta', psi and chi chains) and with the beta chain to form the complete DNA polymerase III complex.</text>
</comment>
<keyword evidence="9 11" id="KW-0239">DNA-directed DNA polymerase</keyword>
<comment type="similarity">
    <text evidence="1 11">Belongs to the DnaX/STICHEL family.</text>
</comment>
<reference evidence="14 15" key="1">
    <citation type="journal article" date="2008" name="Biol. Direct">
        <title>Complete genome sequence of the extremely acidophilic methanotroph isolate V4, Methylacidiphilum infernorum, a representative of the bacterial phylum Verrucomicrobia.</title>
        <authorList>
            <person name="Hou S."/>
            <person name="Makarova K.S."/>
            <person name="Saw J.H."/>
            <person name="Senin P."/>
            <person name="Ly B.V."/>
            <person name="Zhou Z."/>
            <person name="Ren Y."/>
            <person name="Wang J."/>
            <person name="Galperin M.Y."/>
            <person name="Omelchenko M.V."/>
            <person name="Wolf Y.I."/>
            <person name="Yutin N."/>
            <person name="Koonin E.V."/>
            <person name="Stott M.B."/>
            <person name="Mountain B.W."/>
            <person name="Crowe M.A."/>
            <person name="Smirnova A.V."/>
            <person name="Dunfield P.F."/>
            <person name="Feng L."/>
            <person name="Wang L."/>
            <person name="Alam M."/>
        </authorList>
    </citation>
    <scope>NUCLEOTIDE SEQUENCE [LARGE SCALE GENOMIC DNA]</scope>
    <source>
        <strain evidence="15">Isolate V4</strain>
    </source>
</reference>
<feature type="domain" description="AAA+ ATPase" evidence="13">
    <location>
        <begin position="50"/>
        <end position="192"/>
    </location>
</feature>
<evidence type="ECO:0000256" key="3">
    <source>
        <dbReference type="ARBA" id="ARBA00022695"/>
    </source>
</evidence>
<evidence type="ECO:0000256" key="11">
    <source>
        <dbReference type="RuleBase" id="RU364063"/>
    </source>
</evidence>
<dbReference type="CDD" id="cd18137">
    <property type="entry name" value="HLD_clamp_pol_III_gamma_tau"/>
    <property type="match status" value="1"/>
</dbReference>
<keyword evidence="7" id="KW-0862">Zinc</keyword>
<dbReference type="Pfam" id="PF13177">
    <property type="entry name" value="DNA_pol3_delta2"/>
    <property type="match status" value="1"/>
</dbReference>
<evidence type="ECO:0000256" key="7">
    <source>
        <dbReference type="ARBA" id="ARBA00022833"/>
    </source>
</evidence>
<dbReference type="InterPro" id="IPR001270">
    <property type="entry name" value="ClpA/B"/>
</dbReference>
<evidence type="ECO:0000256" key="9">
    <source>
        <dbReference type="ARBA" id="ARBA00022932"/>
    </source>
</evidence>
<sequence>MTLPVTVLGLIPSFMYQVFSRKYRPRVFSEVVGQEHVVRTLKNAIRLGRVAHAYLFSGPRGTGKTTLARILAKSLNCADGPNADFDPDDPICLDIDAGRSLDCIEIDGASNNGVDQVRELREAAKSLPVQSRYKIYIIDEVHMLTQAAFNALLKILEEPPAHVKFIFATTEPYKIPPTVSSRCQRFHFKRIPRRLIADHLQKICIQEKIDAERKALEMIADISEGALRDAEVALDQLISFYGEKIDQSSVQEMFGLVGIEPLCRLLTDLAQGDGRGALKEAHQLLESGKDPLSLLRSFRNLLHDIALYMASVESLGLELDPEELDQVRSMSSRLSLSFVINLLEAIDQWENKLRYALHKEVLFEIAILELSQLKEKVAIEELLAQWRVQGEESSENLKGEKTALSTPPLPEEQGKKEEETTLPQALFPSVQAGNPPSGTKEQPQGGSLTPVGTQKKEQTAAELFSHSPPPLSPQEQWAKLVESFAADKADFRSLADKLYFYECRSEELIIQHALTEEDFSRRLSPFIPLLAKEVKKVFNKKLSFYPLHLKPSGLTAAESPTKNKRKSYSPTPEKNNPPQEHFLVDEASLKNDPLIKEALELFKGKILRIENPKVEGSP</sequence>
<evidence type="ECO:0000256" key="4">
    <source>
        <dbReference type="ARBA" id="ARBA00022705"/>
    </source>
</evidence>
<feature type="region of interest" description="Disordered" evidence="12">
    <location>
        <begin position="555"/>
        <end position="583"/>
    </location>
</feature>
<dbReference type="SUPFAM" id="SSF48019">
    <property type="entry name" value="post-AAA+ oligomerization domain-like"/>
    <property type="match status" value="1"/>
</dbReference>
<dbReference type="GO" id="GO:0009360">
    <property type="term" value="C:DNA polymerase III complex"/>
    <property type="evidence" value="ECO:0007669"/>
    <property type="project" value="InterPro"/>
</dbReference>
<evidence type="ECO:0000256" key="6">
    <source>
        <dbReference type="ARBA" id="ARBA00022741"/>
    </source>
</evidence>
<keyword evidence="3 11" id="KW-0548">Nucleotidyltransferase</keyword>
<dbReference type="FunFam" id="1.10.8.60:FF:000013">
    <property type="entry name" value="DNA polymerase III subunit gamma/tau"/>
    <property type="match status" value="1"/>
</dbReference>
<comment type="function">
    <text evidence="11">DNA polymerase III is a complex, multichain enzyme responsible for most of the replicative synthesis in bacteria. This DNA polymerase also exhibits 3' to 5' exonuclease activity.</text>
</comment>
<feature type="compositionally biased region" description="Polar residues" evidence="12">
    <location>
        <begin position="568"/>
        <end position="578"/>
    </location>
</feature>
<keyword evidence="6 11" id="KW-0547">Nucleotide-binding</keyword>
<gene>
    <name evidence="11 14" type="primary">dnaX</name>
    <name evidence="14" type="ordered locus">Minf_1671</name>
</gene>